<accession>A0A9P8I8G5</accession>
<protein>
    <recommendedName>
        <fullName evidence="4">14-3-3 protein</fullName>
    </recommendedName>
</protein>
<keyword evidence="3" id="KW-1185">Reference proteome</keyword>
<dbReference type="Gene3D" id="1.20.190.20">
    <property type="entry name" value="14-3-3 domain"/>
    <property type="match status" value="1"/>
</dbReference>
<dbReference type="InterPro" id="IPR036815">
    <property type="entry name" value="14-3-3_dom_sf"/>
</dbReference>
<evidence type="ECO:0000256" key="1">
    <source>
        <dbReference type="SAM" id="MobiDB-lite"/>
    </source>
</evidence>
<gene>
    <name evidence="2" type="ORF">FGG08_005905</name>
</gene>
<feature type="region of interest" description="Disordered" evidence="1">
    <location>
        <begin position="281"/>
        <end position="318"/>
    </location>
</feature>
<comment type="caution">
    <text evidence="2">The sequence shown here is derived from an EMBL/GenBank/DDBJ whole genome shotgun (WGS) entry which is preliminary data.</text>
</comment>
<dbReference type="SUPFAM" id="SSF48445">
    <property type="entry name" value="14-3-3 protein"/>
    <property type="match status" value="1"/>
</dbReference>
<sequence length="318" mass="34715">MASSDVDQKFLGQFAKNLDNNQPILAAFLFRILGLSVNLSKQLVKARKLRKLDLTRDTKSLRLYHHIIWLSREGLRMLEEWVLPEMSGYTELRVLAFKLRASFYHIFVLFHNDPRTNQISVPTYSRPPGIASPQMNGHATGGGKGKTPVRDPPGLGSRSPERMMNGGPVGGSLPPGLTPVSIPKPTGSFLLPAIDYIPTASACFAEAARLADRLLPGSHPLRLSVKLEYCAFLYDCLKDLEGARRLAKLSIADVYNAEEGMDDEMFEDAAELVHTLGRMMKRGLPGSSSSSTPGTRSTPVMGTGTIPATPSPGMENPI</sequence>
<evidence type="ECO:0008006" key="4">
    <source>
        <dbReference type="Google" id="ProtNLM"/>
    </source>
</evidence>
<dbReference type="Proteomes" id="UP000698800">
    <property type="component" value="Unassembled WGS sequence"/>
</dbReference>
<organism evidence="2 3">
    <name type="scientific">Glutinoglossum americanum</name>
    <dbReference type="NCBI Taxonomy" id="1670608"/>
    <lineage>
        <taxon>Eukaryota</taxon>
        <taxon>Fungi</taxon>
        <taxon>Dikarya</taxon>
        <taxon>Ascomycota</taxon>
        <taxon>Pezizomycotina</taxon>
        <taxon>Geoglossomycetes</taxon>
        <taxon>Geoglossales</taxon>
        <taxon>Geoglossaceae</taxon>
        <taxon>Glutinoglossum</taxon>
    </lineage>
</organism>
<reference evidence="2" key="1">
    <citation type="submission" date="2021-03" db="EMBL/GenBank/DDBJ databases">
        <title>Comparative genomics and phylogenomic investigation of the class Geoglossomycetes provide insights into ecological specialization and systematics.</title>
        <authorList>
            <person name="Melie T."/>
            <person name="Pirro S."/>
            <person name="Miller A.N."/>
            <person name="Quandt A."/>
        </authorList>
    </citation>
    <scope>NUCLEOTIDE SEQUENCE</scope>
    <source>
        <strain evidence="2">GBOQ0MN5Z8</strain>
    </source>
</reference>
<name>A0A9P8I8G5_9PEZI</name>
<dbReference type="OrthoDB" id="5370350at2759"/>
<dbReference type="EMBL" id="JAGHQL010000153">
    <property type="protein sequence ID" value="KAH0537280.1"/>
    <property type="molecule type" value="Genomic_DNA"/>
</dbReference>
<evidence type="ECO:0000313" key="3">
    <source>
        <dbReference type="Proteomes" id="UP000698800"/>
    </source>
</evidence>
<evidence type="ECO:0000313" key="2">
    <source>
        <dbReference type="EMBL" id="KAH0537280.1"/>
    </source>
</evidence>
<feature type="region of interest" description="Disordered" evidence="1">
    <location>
        <begin position="126"/>
        <end position="165"/>
    </location>
</feature>
<feature type="compositionally biased region" description="Low complexity" evidence="1">
    <location>
        <begin position="282"/>
        <end position="299"/>
    </location>
</feature>
<dbReference type="AlphaFoldDB" id="A0A9P8I8G5"/>
<proteinExistence type="predicted"/>